<dbReference type="SUPFAM" id="SSF53590">
    <property type="entry name" value="Nucleoside hydrolase"/>
    <property type="match status" value="1"/>
</dbReference>
<dbReference type="EMBL" id="PJAI02000003">
    <property type="protein sequence ID" value="TYK66652.1"/>
    <property type="molecule type" value="Genomic_DNA"/>
</dbReference>
<feature type="chain" id="PRO_5046406982" evidence="3">
    <location>
        <begin position="27"/>
        <end position="367"/>
    </location>
</feature>
<keyword evidence="2" id="KW-0326">Glycosidase</keyword>
<name>A0ABY3N076_9GAMM</name>
<dbReference type="Gene3D" id="3.90.245.10">
    <property type="entry name" value="Ribonucleoside hydrolase-like"/>
    <property type="match status" value="1"/>
</dbReference>
<dbReference type="PANTHER" id="PTHR12304">
    <property type="entry name" value="INOSINE-URIDINE PREFERRING NUCLEOSIDE HYDROLASE"/>
    <property type="match status" value="1"/>
</dbReference>
<proteinExistence type="predicted"/>
<dbReference type="InterPro" id="IPR023186">
    <property type="entry name" value="IUNH"/>
</dbReference>
<dbReference type="Pfam" id="PF01156">
    <property type="entry name" value="IU_nuc_hydro"/>
    <property type="match status" value="1"/>
</dbReference>
<evidence type="ECO:0000259" key="4">
    <source>
        <dbReference type="Pfam" id="PF01156"/>
    </source>
</evidence>
<protein>
    <submittedName>
        <fullName evidence="5">Nucleoside hydrolase</fullName>
    </submittedName>
</protein>
<evidence type="ECO:0000256" key="1">
    <source>
        <dbReference type="ARBA" id="ARBA00022801"/>
    </source>
</evidence>
<evidence type="ECO:0000313" key="5">
    <source>
        <dbReference type="EMBL" id="TYK66652.1"/>
    </source>
</evidence>
<organism evidence="5 6">
    <name type="scientific">Colwellia echini</name>
    <dbReference type="NCBI Taxonomy" id="1982103"/>
    <lineage>
        <taxon>Bacteria</taxon>
        <taxon>Pseudomonadati</taxon>
        <taxon>Pseudomonadota</taxon>
        <taxon>Gammaproteobacteria</taxon>
        <taxon>Alteromonadales</taxon>
        <taxon>Colwelliaceae</taxon>
        <taxon>Colwellia</taxon>
    </lineage>
</organism>
<gene>
    <name evidence="5" type="ORF">CWS31_004780</name>
</gene>
<keyword evidence="1 5" id="KW-0378">Hydrolase</keyword>
<comment type="caution">
    <text evidence="5">The sequence shown here is derived from an EMBL/GenBank/DDBJ whole genome shotgun (WGS) entry which is preliminary data.</text>
</comment>
<dbReference type="PROSITE" id="PS51257">
    <property type="entry name" value="PROKAR_LIPOPROTEIN"/>
    <property type="match status" value="1"/>
</dbReference>
<evidence type="ECO:0000313" key="6">
    <source>
        <dbReference type="Proteomes" id="UP000815846"/>
    </source>
</evidence>
<dbReference type="RefSeq" id="WP_101344734.1">
    <property type="nucleotide sequence ID" value="NZ_PJAI02000003.1"/>
</dbReference>
<dbReference type="Proteomes" id="UP000815846">
    <property type="component" value="Unassembled WGS sequence"/>
</dbReference>
<dbReference type="InterPro" id="IPR036452">
    <property type="entry name" value="Ribo_hydro-like"/>
</dbReference>
<sequence>MKIFTTLTASIAASAAACVFSLGLQAKPVIFDNDMAIDDWAALLFLVQHPKLDVTAITISASGESHCQPGLTNTTALLELSPYSGKNIPVACGDAEPLDGYAVFPEAWRTDSDTLSGVPVKASERPTSNKHAVEVIHQAIVESNEPVTILATGPLTNIAQWLEKYPQDQKSVERLVIMGGNVNVKGNIIVPLFTKGHPNKTAEWNIFIDPVSADKVLASDLNIELVGLDVTNSVRVTSELAAEFSQNAKTPAALFWKKVLAKNDWFIDSGEYYFWDTLAALIVAEPELCQGSMAGFNVEKSTTTTPWLPTSDMSMSVTRWDGKPRQHLDSERAGTFIADDTRPEIKVCEKTKPSYIFNDFSVIMNRS</sequence>
<dbReference type="GO" id="GO:0016787">
    <property type="term" value="F:hydrolase activity"/>
    <property type="evidence" value="ECO:0007669"/>
    <property type="project" value="UniProtKB-KW"/>
</dbReference>
<feature type="domain" description="Inosine/uridine-preferring nucleoside hydrolase" evidence="4">
    <location>
        <begin position="29"/>
        <end position="311"/>
    </location>
</feature>
<reference evidence="5 6" key="1">
    <citation type="submission" date="2019-08" db="EMBL/GenBank/DDBJ databases">
        <title>Microbe sample from Colwellia echini.</title>
        <authorList>
            <person name="Christiansen L."/>
            <person name="Pathiraja D."/>
            <person name="Schultz-Johansen M."/>
            <person name="Choi I.-G."/>
            <person name="Stougaard P."/>
        </authorList>
    </citation>
    <scope>NUCLEOTIDE SEQUENCE [LARGE SCALE GENOMIC DNA]</scope>
    <source>
        <strain evidence="5 6">A3</strain>
    </source>
</reference>
<accession>A0ABY3N076</accession>
<feature type="signal peptide" evidence="3">
    <location>
        <begin position="1"/>
        <end position="26"/>
    </location>
</feature>
<keyword evidence="6" id="KW-1185">Reference proteome</keyword>
<evidence type="ECO:0000256" key="2">
    <source>
        <dbReference type="ARBA" id="ARBA00023295"/>
    </source>
</evidence>
<evidence type="ECO:0000256" key="3">
    <source>
        <dbReference type="SAM" id="SignalP"/>
    </source>
</evidence>
<dbReference type="PANTHER" id="PTHR12304:SF46">
    <property type="entry name" value="INOSINE-ADENOSINE-GUANOSINE-NUCLEOSIDE HYDROLASE"/>
    <property type="match status" value="1"/>
</dbReference>
<keyword evidence="3" id="KW-0732">Signal</keyword>
<dbReference type="InterPro" id="IPR001910">
    <property type="entry name" value="Inosine/uridine_hydrolase_dom"/>
</dbReference>